<dbReference type="Proteomes" id="UP000281985">
    <property type="component" value="Unassembled WGS sequence"/>
</dbReference>
<comment type="caution">
    <text evidence="2">The sequence shown here is derived from an EMBL/GenBank/DDBJ whole genome shotgun (WGS) entry which is preliminary data.</text>
</comment>
<evidence type="ECO:0000313" key="3">
    <source>
        <dbReference type="Proteomes" id="UP000281985"/>
    </source>
</evidence>
<dbReference type="AlphaFoldDB" id="A0A3M0FXG9"/>
<evidence type="ECO:0000256" key="1">
    <source>
        <dbReference type="SAM" id="Phobius"/>
    </source>
</evidence>
<organism evidence="2 3">
    <name type="scientific">Dokdonia sinensis</name>
    <dbReference type="NCBI Taxonomy" id="2479847"/>
    <lineage>
        <taxon>Bacteria</taxon>
        <taxon>Pseudomonadati</taxon>
        <taxon>Bacteroidota</taxon>
        <taxon>Flavobacteriia</taxon>
        <taxon>Flavobacteriales</taxon>
        <taxon>Flavobacteriaceae</taxon>
        <taxon>Dokdonia</taxon>
    </lineage>
</organism>
<gene>
    <name evidence="2" type="ORF">EAX61_11885</name>
</gene>
<reference evidence="2 3" key="1">
    <citation type="submission" date="2018-10" db="EMBL/GenBank/DDBJ databases">
        <title>Dokdonia luteus sp. nov., isolated from sea water.</title>
        <authorList>
            <person name="Zhou L.Y."/>
            <person name="Du Z.J."/>
        </authorList>
    </citation>
    <scope>NUCLEOTIDE SEQUENCE [LARGE SCALE GENOMIC DNA]</scope>
    <source>
        <strain evidence="2 3">SH27</strain>
    </source>
</reference>
<keyword evidence="1" id="KW-0812">Transmembrane</keyword>
<keyword evidence="1" id="KW-0472">Membrane</keyword>
<accession>A0A3M0FXG9</accession>
<evidence type="ECO:0000313" key="2">
    <source>
        <dbReference type="EMBL" id="RMB57440.1"/>
    </source>
</evidence>
<feature type="transmembrane region" description="Helical" evidence="1">
    <location>
        <begin position="51"/>
        <end position="68"/>
    </location>
</feature>
<keyword evidence="1" id="KW-1133">Transmembrane helix</keyword>
<protein>
    <submittedName>
        <fullName evidence="2">Uncharacterized protein</fullName>
    </submittedName>
</protein>
<dbReference type="OrthoDB" id="1446472at2"/>
<dbReference type="RefSeq" id="WP_121917918.1">
    <property type="nucleotide sequence ID" value="NZ_REFV01000011.1"/>
</dbReference>
<feature type="transmembrane region" description="Helical" evidence="1">
    <location>
        <begin position="12"/>
        <end position="31"/>
    </location>
</feature>
<keyword evidence="3" id="KW-1185">Reference proteome</keyword>
<dbReference type="EMBL" id="REFV01000011">
    <property type="protein sequence ID" value="RMB57440.1"/>
    <property type="molecule type" value="Genomic_DNA"/>
</dbReference>
<sequence>MNSKYKILDKFKYLADLIYALLIFFILSNLIKTNTLPSFFEGSFKIKLFYSLHFLALVLISFLLSKSLKKRDSIIRKIYSKSKKLNIPNNVKLIIIIVFVGNFICVLLGKTVYPFSNVGMFSNRSYFDSDSKSKIIYRLKYYYFEENKPKILDVRKEGFYFLSDKLGLGYTHEYTFSTTFHNKGKKENFDYLLNSLVDAQIDTLWVGVQSVNFETRKVTFNPDICDAITLNTDERYYGKVYIPNYQIQKCYEL</sequence>
<feature type="transmembrane region" description="Helical" evidence="1">
    <location>
        <begin position="89"/>
        <end position="109"/>
    </location>
</feature>
<name>A0A3M0FXG9_9FLAO</name>
<proteinExistence type="predicted"/>